<dbReference type="SMART" id="SM00382">
    <property type="entry name" value="AAA"/>
    <property type="match status" value="1"/>
</dbReference>
<dbReference type="RefSeq" id="WP_114538679.1">
    <property type="nucleotide sequence ID" value="NZ_PPUT01000001.1"/>
</dbReference>
<dbReference type="AlphaFoldDB" id="A0A369P785"/>
<comment type="caution">
    <text evidence="1">The sequence shown here is derived from an EMBL/GenBank/DDBJ whole genome shotgun (WGS) entry which is preliminary data.</text>
</comment>
<dbReference type="Pfam" id="PF07728">
    <property type="entry name" value="AAA_5"/>
    <property type="match status" value="1"/>
</dbReference>
<dbReference type="InterPro" id="IPR003593">
    <property type="entry name" value="AAA+_ATPase"/>
</dbReference>
<dbReference type="SUPFAM" id="SSF52540">
    <property type="entry name" value="P-loop containing nucleoside triphosphate hydrolases"/>
    <property type="match status" value="1"/>
</dbReference>
<dbReference type="GO" id="GO:0016887">
    <property type="term" value="F:ATP hydrolysis activity"/>
    <property type="evidence" value="ECO:0007669"/>
    <property type="project" value="InterPro"/>
</dbReference>
<dbReference type="Gene3D" id="3.40.50.300">
    <property type="entry name" value="P-loop containing nucleotide triphosphate hydrolases"/>
    <property type="match status" value="1"/>
</dbReference>
<accession>A0A369P785</accession>
<dbReference type="CDD" id="cd00009">
    <property type="entry name" value="AAA"/>
    <property type="match status" value="1"/>
</dbReference>
<dbReference type="GO" id="GO:0005524">
    <property type="term" value="F:ATP binding"/>
    <property type="evidence" value="ECO:0007669"/>
    <property type="project" value="InterPro"/>
</dbReference>
<organism evidence="1 2">
    <name type="scientific">Adlercreutzia equolifaciens subsp. celatus</name>
    <dbReference type="NCBI Taxonomy" id="394340"/>
    <lineage>
        <taxon>Bacteria</taxon>
        <taxon>Bacillati</taxon>
        <taxon>Actinomycetota</taxon>
        <taxon>Coriobacteriia</taxon>
        <taxon>Eggerthellales</taxon>
        <taxon>Eggerthellaceae</taxon>
        <taxon>Adlercreutzia</taxon>
    </lineage>
</organism>
<proteinExistence type="predicted"/>
<dbReference type="Proteomes" id="UP000253805">
    <property type="component" value="Unassembled WGS sequence"/>
</dbReference>
<dbReference type="InterPro" id="IPR027417">
    <property type="entry name" value="P-loop_NTPase"/>
</dbReference>
<dbReference type="InterPro" id="IPR011704">
    <property type="entry name" value="ATPase_dyneun-rel_AAA"/>
</dbReference>
<sequence>MNIREAKQQIKNAMIAYFTKDEFGNYLLPPERQRPVFLLGAPGIGKTAIMEQIAQELEVGFVSYSMTHHTRQSALGLPFIATKTYDGVEYQVSEYTMSEIIASVYEAMEATGRREGILFLDEINCVSETLTPAMLQFLQYKIFGRHAVPDGWIVVTAGNPPEYNRTAHDFDIATWDRLKRIEVEPDFDVWREFAVSTEVHPAVITYLDIERSHFYAVEATPDGASFVTARGWDDLSAMIKLYEAQGLTVDELLVEQYVQNGEIAKRFAMYYDLFTKYRSDYQIDRILNGSADAGLAERAAAAPFDERVAVMGLIVDATVSCLREAVMEEKAAAFAHSVLADLKERLAAEGVAEDADASALIRATTTELARTRDTERAASLLSDERYRSFERTISLLDEVLRTGADTPEGATFNLLRERFNERLDELDAAIDEATAALDNVFKFVEEAFGEGQEMLMLVTDLSVSRAGMAFINDHGCDRYFAHNQSLQFYERGHDLAARIDRITLEEE</sequence>
<reference evidence="1 2" key="1">
    <citation type="journal article" date="2018" name="Elife">
        <title>Discovery and characterization of a prevalent human gut bacterial enzyme sufficient for the inactivation of a family of plant toxins.</title>
        <authorList>
            <person name="Koppel N."/>
            <person name="Bisanz J.E."/>
            <person name="Pandelia M.E."/>
            <person name="Turnbaugh P.J."/>
            <person name="Balskus E.P."/>
        </authorList>
    </citation>
    <scope>NUCLEOTIDE SEQUENCE [LARGE SCALE GENOMIC DNA]</scope>
    <source>
        <strain evidence="1 2">OB21 GAM 11</strain>
    </source>
</reference>
<protein>
    <submittedName>
        <fullName evidence="1">ATPase</fullName>
    </submittedName>
</protein>
<name>A0A369P785_9ACTN</name>
<evidence type="ECO:0000313" key="2">
    <source>
        <dbReference type="Proteomes" id="UP000253805"/>
    </source>
</evidence>
<gene>
    <name evidence="1" type="ORF">C1850_00595</name>
</gene>
<dbReference type="EMBL" id="PPUT01000001">
    <property type="protein sequence ID" value="RDC46979.1"/>
    <property type="molecule type" value="Genomic_DNA"/>
</dbReference>
<evidence type="ECO:0000313" key="1">
    <source>
        <dbReference type="EMBL" id="RDC46979.1"/>
    </source>
</evidence>